<sequence length="464" mass="51088">MKVLIFVIFCLSLISHGWAAFCGSTAIPFRFEVLESGDFVLGCATPTCMCARPAGDSQFTSNSNGEDGFLREGDFSRQSSCITNGPDQGARCSGGFDSAFCSGATSWTGGVLSRGDGTIGLQCCSFDGMRFASEVGRPVVHQGEVYSGGEVIRDGRQTGFDLITNVKKILGQDGSTAYELTVYRMNCLPNPPEDSNYVDFESRTEITKILDKVLDQQPGLEAPKSNDQVVQIGEAVVPVQSPGYYYPVSGTPACFTADTLVTTELGPIRMDQLKIGDMIQIAVDNTTSYDEVISFLHRLPDTHAAFVRIQLIDGTEIKLTPQHFIHRVKCSEAKLENIQQVYAVEIAVGDCLLKKTAVGSFIPLQVTVISTVEEKGVYSPMTESGGILVNDVMASCHNVVRSETLSHTFFRAILRFERNVRRFFTYLNVKNQKEVHLPFGVEFIFKTLHNFIPKNTFDVYKQEL</sequence>
<dbReference type="InterPro" id="IPR001767">
    <property type="entry name" value="Hedgehog_Hint"/>
</dbReference>
<dbReference type="GO" id="GO:0016539">
    <property type="term" value="P:intein-mediated protein splicing"/>
    <property type="evidence" value="ECO:0007669"/>
    <property type="project" value="InterPro"/>
</dbReference>
<dbReference type="GO" id="GO:0048731">
    <property type="term" value="P:system development"/>
    <property type="evidence" value="ECO:0007669"/>
    <property type="project" value="UniProtKB-ARBA"/>
</dbReference>
<dbReference type="SUPFAM" id="SSF51294">
    <property type="entry name" value="Hedgehog/intein (Hint) domain"/>
    <property type="match status" value="1"/>
</dbReference>
<dbReference type="SMART" id="SM00306">
    <property type="entry name" value="HintN"/>
    <property type="match status" value="1"/>
</dbReference>
<keyword evidence="2" id="KW-0217">Developmental protein</keyword>
<evidence type="ECO:0000256" key="1">
    <source>
        <dbReference type="ARBA" id="ARBA00004239"/>
    </source>
</evidence>
<dbReference type="CDD" id="cd00081">
    <property type="entry name" value="Hint"/>
    <property type="match status" value="1"/>
</dbReference>
<evidence type="ECO:0000256" key="2">
    <source>
        <dbReference type="ARBA" id="ARBA00022473"/>
    </source>
</evidence>
<proteinExistence type="predicted"/>
<dbReference type="PROSITE" id="PS50817">
    <property type="entry name" value="INTEIN_N_TER"/>
    <property type="match status" value="1"/>
</dbReference>
<protein>
    <submittedName>
        <fullName evidence="8">Uncharacterized protein</fullName>
    </submittedName>
</protein>
<dbReference type="WBParaSite" id="PSU_v2.g9896.t1">
    <property type="protein sequence ID" value="PSU_v2.g9896.t1"/>
    <property type="gene ID" value="PSU_v2.g9896"/>
</dbReference>
<dbReference type="GO" id="GO:0007267">
    <property type="term" value="P:cell-cell signaling"/>
    <property type="evidence" value="ECO:0007669"/>
    <property type="project" value="InterPro"/>
</dbReference>
<dbReference type="GO" id="GO:0016540">
    <property type="term" value="P:protein autoprocessing"/>
    <property type="evidence" value="ECO:0007669"/>
    <property type="project" value="InterPro"/>
</dbReference>
<dbReference type="SMART" id="SM00305">
    <property type="entry name" value="HintC"/>
    <property type="match status" value="1"/>
</dbReference>
<evidence type="ECO:0000259" key="6">
    <source>
        <dbReference type="SMART" id="SM00306"/>
    </source>
</evidence>
<accession>A0A914ZC48</accession>
<dbReference type="InterPro" id="IPR052140">
    <property type="entry name" value="Dev_Signal_Hedgehog-like"/>
</dbReference>
<comment type="subcellular location">
    <subcellularLocation>
        <location evidence="1">Secreted</location>
        <location evidence="1">Extracellular space</location>
    </subcellularLocation>
</comment>
<organism evidence="7 8">
    <name type="scientific">Panagrolaimus superbus</name>
    <dbReference type="NCBI Taxonomy" id="310955"/>
    <lineage>
        <taxon>Eukaryota</taxon>
        <taxon>Metazoa</taxon>
        <taxon>Ecdysozoa</taxon>
        <taxon>Nematoda</taxon>
        <taxon>Chromadorea</taxon>
        <taxon>Rhabditida</taxon>
        <taxon>Tylenchina</taxon>
        <taxon>Panagrolaimomorpha</taxon>
        <taxon>Panagrolaimoidea</taxon>
        <taxon>Panagrolaimidae</taxon>
        <taxon>Panagrolaimus</taxon>
    </lineage>
</organism>
<keyword evidence="3 4" id="KW-0732">Signal</keyword>
<feature type="domain" description="Hint" evidence="6">
    <location>
        <begin position="252"/>
        <end position="356"/>
    </location>
</feature>
<dbReference type="InterPro" id="IPR036844">
    <property type="entry name" value="Hint_dom_sf"/>
</dbReference>
<dbReference type="AlphaFoldDB" id="A0A914ZC48"/>
<dbReference type="PANTHER" id="PTHR46706">
    <property type="entry name" value="PROTEIN QUA-1-RELATED"/>
    <property type="match status" value="1"/>
</dbReference>
<dbReference type="Pfam" id="PF01079">
    <property type="entry name" value="Hint"/>
    <property type="match status" value="1"/>
</dbReference>
<reference evidence="8" key="1">
    <citation type="submission" date="2022-11" db="UniProtKB">
        <authorList>
            <consortium name="WormBaseParasite"/>
        </authorList>
    </citation>
    <scope>IDENTIFICATION</scope>
</reference>
<keyword evidence="7" id="KW-1185">Reference proteome</keyword>
<evidence type="ECO:0000313" key="7">
    <source>
        <dbReference type="Proteomes" id="UP000887577"/>
    </source>
</evidence>
<feature type="signal peptide" evidence="4">
    <location>
        <begin position="1"/>
        <end position="19"/>
    </location>
</feature>
<evidence type="ECO:0000256" key="4">
    <source>
        <dbReference type="SAM" id="SignalP"/>
    </source>
</evidence>
<dbReference type="PANTHER" id="PTHR46706:SF12">
    <property type="entry name" value="PROTEIN QUA-1-RELATED"/>
    <property type="match status" value="1"/>
</dbReference>
<dbReference type="InterPro" id="IPR006141">
    <property type="entry name" value="Intein_N"/>
</dbReference>
<feature type="chain" id="PRO_5036688056" evidence="4">
    <location>
        <begin position="20"/>
        <end position="464"/>
    </location>
</feature>
<dbReference type="Proteomes" id="UP000887577">
    <property type="component" value="Unplaced"/>
</dbReference>
<evidence type="ECO:0000259" key="5">
    <source>
        <dbReference type="SMART" id="SM00305"/>
    </source>
</evidence>
<evidence type="ECO:0000313" key="8">
    <source>
        <dbReference type="WBParaSite" id="PSU_v2.g9896.t1"/>
    </source>
</evidence>
<name>A0A914ZC48_9BILA</name>
<evidence type="ECO:0000256" key="3">
    <source>
        <dbReference type="ARBA" id="ARBA00022729"/>
    </source>
</evidence>
<dbReference type="Gene3D" id="2.170.16.10">
    <property type="entry name" value="Hedgehog/Intein (Hint) domain"/>
    <property type="match status" value="1"/>
</dbReference>
<dbReference type="InterPro" id="IPR003586">
    <property type="entry name" value="Hint_dom_C"/>
</dbReference>
<dbReference type="PRINTS" id="PR00632">
    <property type="entry name" value="SONICHHOG"/>
</dbReference>
<feature type="domain" description="Hint" evidence="5">
    <location>
        <begin position="358"/>
        <end position="402"/>
    </location>
</feature>
<dbReference type="GO" id="GO:0005576">
    <property type="term" value="C:extracellular region"/>
    <property type="evidence" value="ECO:0007669"/>
    <property type="project" value="UniProtKB-SubCell"/>
</dbReference>
<dbReference type="InterPro" id="IPR003587">
    <property type="entry name" value="Hint_dom_N"/>
</dbReference>
<dbReference type="InterPro" id="IPR001657">
    <property type="entry name" value="Hedgehog"/>
</dbReference>